<dbReference type="PANTHER" id="PTHR33365:SF11">
    <property type="entry name" value="TAT PATHWAY SIGNAL SEQUENCE"/>
    <property type="match status" value="1"/>
</dbReference>
<dbReference type="RefSeq" id="XP_033596201.1">
    <property type="nucleotide sequence ID" value="XM_033748553.1"/>
</dbReference>
<keyword evidence="4" id="KW-0812">Transmembrane</keyword>
<feature type="transmembrane region" description="Helical" evidence="4">
    <location>
        <begin position="46"/>
        <end position="66"/>
    </location>
</feature>
<keyword evidence="2" id="KW-0560">Oxidoreductase</keyword>
<dbReference type="GO" id="GO:0043386">
    <property type="term" value="P:mycotoxin biosynthetic process"/>
    <property type="evidence" value="ECO:0007669"/>
    <property type="project" value="InterPro"/>
</dbReference>
<protein>
    <recommendedName>
        <fullName evidence="7">Tat pathway signal sequence</fullName>
    </recommendedName>
</protein>
<keyword evidence="6" id="KW-1185">Reference proteome</keyword>
<accession>A0A6A6VVT9</accession>
<organism evidence="5 6">
    <name type="scientific">Pseudovirgaria hyperparasitica</name>
    <dbReference type="NCBI Taxonomy" id="470096"/>
    <lineage>
        <taxon>Eukaryota</taxon>
        <taxon>Fungi</taxon>
        <taxon>Dikarya</taxon>
        <taxon>Ascomycota</taxon>
        <taxon>Pezizomycotina</taxon>
        <taxon>Dothideomycetes</taxon>
        <taxon>Dothideomycetes incertae sedis</taxon>
        <taxon>Acrospermales</taxon>
        <taxon>Acrospermaceae</taxon>
        <taxon>Pseudovirgaria</taxon>
    </lineage>
</organism>
<dbReference type="InterPro" id="IPR021765">
    <property type="entry name" value="UstYa-like"/>
</dbReference>
<evidence type="ECO:0008006" key="7">
    <source>
        <dbReference type="Google" id="ProtNLM"/>
    </source>
</evidence>
<evidence type="ECO:0000313" key="5">
    <source>
        <dbReference type="EMBL" id="KAF2753750.1"/>
    </source>
</evidence>
<dbReference type="GeneID" id="54489607"/>
<dbReference type="EMBL" id="ML996583">
    <property type="protein sequence ID" value="KAF2753750.1"/>
    <property type="molecule type" value="Genomic_DNA"/>
</dbReference>
<evidence type="ECO:0000256" key="2">
    <source>
        <dbReference type="ARBA" id="ARBA00023002"/>
    </source>
</evidence>
<keyword evidence="4" id="KW-0472">Membrane</keyword>
<name>A0A6A6VVT9_9PEZI</name>
<dbReference type="PANTHER" id="PTHR33365">
    <property type="entry name" value="YALI0B05434P"/>
    <property type="match status" value="1"/>
</dbReference>
<evidence type="ECO:0000313" key="6">
    <source>
        <dbReference type="Proteomes" id="UP000799437"/>
    </source>
</evidence>
<dbReference type="Pfam" id="PF11807">
    <property type="entry name" value="UstYa"/>
    <property type="match status" value="1"/>
</dbReference>
<comment type="similarity">
    <text evidence="3">Belongs to the ustYa family.</text>
</comment>
<reference evidence="5" key="1">
    <citation type="journal article" date="2020" name="Stud. Mycol.">
        <title>101 Dothideomycetes genomes: a test case for predicting lifestyles and emergence of pathogens.</title>
        <authorList>
            <person name="Haridas S."/>
            <person name="Albert R."/>
            <person name="Binder M."/>
            <person name="Bloem J."/>
            <person name="Labutti K."/>
            <person name="Salamov A."/>
            <person name="Andreopoulos B."/>
            <person name="Baker S."/>
            <person name="Barry K."/>
            <person name="Bills G."/>
            <person name="Bluhm B."/>
            <person name="Cannon C."/>
            <person name="Castanera R."/>
            <person name="Culley D."/>
            <person name="Daum C."/>
            <person name="Ezra D."/>
            <person name="Gonzalez J."/>
            <person name="Henrissat B."/>
            <person name="Kuo A."/>
            <person name="Liang C."/>
            <person name="Lipzen A."/>
            <person name="Lutzoni F."/>
            <person name="Magnuson J."/>
            <person name="Mondo S."/>
            <person name="Nolan M."/>
            <person name="Ohm R."/>
            <person name="Pangilinan J."/>
            <person name="Park H.-J."/>
            <person name="Ramirez L."/>
            <person name="Alfaro M."/>
            <person name="Sun H."/>
            <person name="Tritt A."/>
            <person name="Yoshinaga Y."/>
            <person name="Zwiers L.-H."/>
            <person name="Turgeon B."/>
            <person name="Goodwin S."/>
            <person name="Spatafora J."/>
            <person name="Crous P."/>
            <person name="Grigoriev I."/>
        </authorList>
    </citation>
    <scope>NUCLEOTIDE SEQUENCE</scope>
    <source>
        <strain evidence="5">CBS 121739</strain>
    </source>
</reference>
<keyword evidence="4" id="KW-1133">Transmembrane helix</keyword>
<dbReference type="GO" id="GO:0016491">
    <property type="term" value="F:oxidoreductase activity"/>
    <property type="evidence" value="ECO:0007669"/>
    <property type="project" value="UniProtKB-KW"/>
</dbReference>
<dbReference type="Proteomes" id="UP000799437">
    <property type="component" value="Unassembled WGS sequence"/>
</dbReference>
<proteinExistence type="inferred from homology"/>
<evidence type="ECO:0000256" key="3">
    <source>
        <dbReference type="ARBA" id="ARBA00035112"/>
    </source>
</evidence>
<dbReference type="OrthoDB" id="3687641at2759"/>
<dbReference type="AlphaFoldDB" id="A0A6A6VVT9"/>
<gene>
    <name evidence="5" type="ORF">EJ05DRAFT_514692</name>
</gene>
<evidence type="ECO:0000256" key="4">
    <source>
        <dbReference type="SAM" id="Phobius"/>
    </source>
</evidence>
<evidence type="ECO:0000256" key="1">
    <source>
        <dbReference type="ARBA" id="ARBA00004685"/>
    </source>
</evidence>
<sequence length="226" mass="25654">MSIAATKQTMSSPKYEYTSLSDSHDEMKEDGLIARPHASHTGINRWGFFAAGVLSTLAAVFVVWVVSLHVHIPAHNSEADALLLLRKPHFMTHATESIYAVPQSVQSDEDWRLLFPLRGARFTSEDEARPFTLSVFHQLHCLASIRRVYFDLQTGEGSAIDASTHGHIRHCIDFLRQVVMCNADRTKEIYGTDSFEAQHMCYDWDEVLESTEPWTLALEDKDEDEE</sequence>
<comment type="pathway">
    <text evidence="1">Mycotoxin biosynthesis.</text>
</comment>